<dbReference type="SUPFAM" id="SSF88802">
    <property type="entry name" value="Pre-PUA domain"/>
    <property type="match status" value="1"/>
</dbReference>
<dbReference type="Proteomes" id="UP000474054">
    <property type="component" value="Unassembled WGS sequence"/>
</dbReference>
<accession>A0A650CXL3</accession>
<name>A0A650CXL3_ACIAM</name>
<evidence type="ECO:0000259" key="1">
    <source>
        <dbReference type="SMART" id="SM00359"/>
    </source>
</evidence>
<dbReference type="SUPFAM" id="SSF88697">
    <property type="entry name" value="PUA domain-like"/>
    <property type="match status" value="1"/>
</dbReference>
<reference evidence="2 5" key="1">
    <citation type="submission" date="2019-10" db="EMBL/GenBank/DDBJ databases">
        <title>Comparative genomics of sulfur disproportionating microorganisms.</title>
        <authorList>
            <person name="Ward L.M."/>
            <person name="Bertran E."/>
            <person name="Johnston D."/>
        </authorList>
    </citation>
    <scope>NUCLEOTIDE SEQUENCE [LARGE SCALE GENOMIC DNA]</scope>
    <source>
        <strain evidence="2 5">DSM 3772</strain>
    </source>
</reference>
<keyword evidence="4" id="KW-1185">Reference proteome</keyword>
<dbReference type="RefSeq" id="WP_152940108.1">
    <property type="nucleotide sequence ID" value="NZ_CP045482.1"/>
</dbReference>
<feature type="domain" description="PUA" evidence="1">
    <location>
        <begin position="92"/>
        <end position="166"/>
    </location>
</feature>
<dbReference type="InterPro" id="IPR036974">
    <property type="entry name" value="PUA_sf"/>
</dbReference>
<reference evidence="3 4" key="2">
    <citation type="submission" date="2019-10" db="EMBL/GenBank/DDBJ databases">
        <title>Genome Sequences from Six Type Strain Members of the Archaeal Family Sulfolobaceae: Acidianus ambivalens, Acidianus infernus, Metallosphaera prunae, Stygiolobus azoricus, Sulfolobus metallicus, and Sulfurisphaera ohwakuensis.</title>
        <authorList>
            <person name="Counts J.A."/>
            <person name="Kelly R.M."/>
        </authorList>
    </citation>
    <scope>NUCLEOTIDE SEQUENCE [LARGE SCALE GENOMIC DNA]</scope>
    <source>
        <strain evidence="3 4">LEI 10</strain>
    </source>
</reference>
<dbReference type="Gene3D" id="3.10.450.90">
    <property type="entry name" value="ArcTGT, C2 domain"/>
    <property type="match status" value="1"/>
</dbReference>
<dbReference type="InterPro" id="IPR029402">
    <property type="entry name" value="TGT_C2"/>
</dbReference>
<dbReference type="InterPro" id="IPR038250">
    <property type="entry name" value="TGT_C2_sf"/>
</dbReference>
<dbReference type="InterPro" id="IPR015947">
    <property type="entry name" value="PUA-like_sf"/>
</dbReference>
<gene>
    <name evidence="3" type="ORF">D1866_11870</name>
    <name evidence="2" type="ORF">GFB69_03310</name>
</gene>
<dbReference type="Gene3D" id="2.30.130.10">
    <property type="entry name" value="PUA domain"/>
    <property type="match status" value="1"/>
</dbReference>
<protein>
    <submittedName>
        <fullName evidence="3">Pseudouridine synthase</fullName>
    </submittedName>
</protein>
<evidence type="ECO:0000313" key="4">
    <source>
        <dbReference type="Proteomes" id="UP000426328"/>
    </source>
</evidence>
<dbReference type="SMART" id="SM00359">
    <property type="entry name" value="PUA"/>
    <property type="match status" value="1"/>
</dbReference>
<dbReference type="Pfam" id="PF01472">
    <property type="entry name" value="PUA"/>
    <property type="match status" value="1"/>
</dbReference>
<evidence type="ECO:0000313" key="5">
    <source>
        <dbReference type="Proteomes" id="UP000474054"/>
    </source>
</evidence>
<dbReference type="KEGG" id="aamb:D1866_11870"/>
<dbReference type="CDD" id="cd21149">
    <property type="entry name" value="PUA_archaeosine_TGT"/>
    <property type="match status" value="1"/>
</dbReference>
<proteinExistence type="predicted"/>
<dbReference type="EMBL" id="CP045482">
    <property type="protein sequence ID" value="QGR22591.1"/>
    <property type="molecule type" value="Genomic_DNA"/>
</dbReference>
<evidence type="ECO:0000313" key="3">
    <source>
        <dbReference type="EMBL" id="QGR22591.1"/>
    </source>
</evidence>
<dbReference type="InterPro" id="IPR004521">
    <property type="entry name" value="Uncharacterised_CHP00451"/>
</dbReference>
<sequence length="171" mass="19697">MKEFVTYPEKVSEFEFFYLKNIFAYQFGYDIADCVFDNSNSFFIQRSINTNRIRNILIDNNLFLVLRAQDNLFSLTLDSAKKIKMCSKPPRFRVIIPYDIAKVVRYSGNVFAKHVIEVDKSLRAGDQVIVVDGDDNIVAVGRLKLSAEEIIEYKRGVAVIVKERNKNEGNP</sequence>
<organism evidence="3 4">
    <name type="scientific">Acidianus ambivalens</name>
    <name type="common">Desulfurolobus ambivalens</name>
    <dbReference type="NCBI Taxonomy" id="2283"/>
    <lineage>
        <taxon>Archaea</taxon>
        <taxon>Thermoproteota</taxon>
        <taxon>Thermoprotei</taxon>
        <taxon>Sulfolobales</taxon>
        <taxon>Sulfolobaceae</taxon>
        <taxon>Acidianus</taxon>
    </lineage>
</organism>
<dbReference type="AlphaFoldDB" id="A0A650CXL3"/>
<dbReference type="EMBL" id="WHYS01000001">
    <property type="protein sequence ID" value="MQL54800.1"/>
    <property type="molecule type" value="Genomic_DNA"/>
</dbReference>
<dbReference type="GeneID" id="42780441"/>
<dbReference type="Proteomes" id="UP000426328">
    <property type="component" value="Chromosome"/>
</dbReference>
<evidence type="ECO:0000313" key="2">
    <source>
        <dbReference type="EMBL" id="MQL54800.1"/>
    </source>
</evidence>
<dbReference type="NCBIfam" id="TIGR00451">
    <property type="entry name" value="unchar_dom_2"/>
    <property type="match status" value="1"/>
</dbReference>
<dbReference type="PROSITE" id="PS50890">
    <property type="entry name" value="PUA"/>
    <property type="match status" value="1"/>
</dbReference>
<dbReference type="GO" id="GO:0003723">
    <property type="term" value="F:RNA binding"/>
    <property type="evidence" value="ECO:0007669"/>
    <property type="project" value="InterPro"/>
</dbReference>
<dbReference type="InterPro" id="IPR002478">
    <property type="entry name" value="PUA"/>
</dbReference>
<dbReference type="Pfam" id="PF14810">
    <property type="entry name" value="TGT_C2"/>
    <property type="match status" value="1"/>
</dbReference>